<evidence type="ECO:0000313" key="1">
    <source>
        <dbReference type="EMBL" id="SFF58082.1"/>
    </source>
</evidence>
<organism evidence="1 2">
    <name type="scientific">Clostridium cadaveris</name>
    <dbReference type="NCBI Taxonomy" id="1529"/>
    <lineage>
        <taxon>Bacteria</taxon>
        <taxon>Bacillati</taxon>
        <taxon>Bacillota</taxon>
        <taxon>Clostridia</taxon>
        <taxon>Eubacteriales</taxon>
        <taxon>Clostridiaceae</taxon>
        <taxon>Clostridium</taxon>
    </lineage>
</organism>
<evidence type="ECO:0000313" key="2">
    <source>
        <dbReference type="Proteomes" id="UP000182135"/>
    </source>
</evidence>
<dbReference type="OrthoDB" id="1912932at2"/>
<keyword evidence="2" id="KW-1185">Reference proteome</keyword>
<reference evidence="1 2" key="1">
    <citation type="submission" date="2016-10" db="EMBL/GenBank/DDBJ databases">
        <authorList>
            <person name="de Groot N.N."/>
        </authorList>
    </citation>
    <scope>NUCLEOTIDE SEQUENCE [LARGE SCALE GENOMIC DNA]</scope>
    <source>
        <strain evidence="1 2">NLAE-zl-G419</strain>
    </source>
</reference>
<dbReference type="Proteomes" id="UP000182135">
    <property type="component" value="Unassembled WGS sequence"/>
</dbReference>
<dbReference type="AlphaFoldDB" id="A0A1I2JTD8"/>
<dbReference type="EMBL" id="FOOE01000003">
    <property type="protein sequence ID" value="SFF58082.1"/>
    <property type="molecule type" value="Genomic_DNA"/>
</dbReference>
<accession>A0A1I2JTD8</accession>
<dbReference type="eggNOG" id="ENOG503350P">
    <property type="taxonomic scope" value="Bacteria"/>
</dbReference>
<dbReference type="GeneID" id="90545302"/>
<name>A0A1I2JTD8_9CLOT</name>
<dbReference type="RefSeq" id="WP_027638622.1">
    <property type="nucleotide sequence ID" value="NZ_BAAACD010000003.1"/>
</dbReference>
<proteinExistence type="predicted"/>
<sequence length="81" mass="9367">MDKLYYCVDCRRVFREDICPYCGSTKIKELVVNAPVNILGTKLKGKIMKIGKDEVKVIHVNAETKEKYIKSYSIEKLKKVL</sequence>
<protein>
    <submittedName>
        <fullName evidence="1">Uncharacterized protein</fullName>
    </submittedName>
</protein>
<gene>
    <name evidence="1" type="ORF">SAMN04487885_103124</name>
</gene>